<organism evidence="2">
    <name type="scientific">mine drainage metagenome</name>
    <dbReference type="NCBI Taxonomy" id="410659"/>
    <lineage>
        <taxon>unclassified sequences</taxon>
        <taxon>metagenomes</taxon>
        <taxon>ecological metagenomes</taxon>
    </lineage>
</organism>
<dbReference type="Pfam" id="PF04967">
    <property type="entry name" value="HTH_10"/>
    <property type="match status" value="1"/>
</dbReference>
<proteinExistence type="predicted"/>
<protein>
    <submittedName>
        <fullName evidence="2">Bacterio-opsin activator, HTH domain protein</fullName>
    </submittedName>
</protein>
<sequence>MTAQVGPDPSWVRRLARADGLTVRMRACQPILPGGRRSVHLLELSGRPDVVDRALAELPTDPEVVRVTEAPRAAPDPAVVRVEATTNSRCRILFTAGLLCRSCRFLETPEASSVPWEVLGPGATTSRAERRAREMALTRDGASLKSLRPWTVRPGLTPRQRTALEAARRLGYFAVPRRADLAAVATELGVSRSSAAELLHRGVSRILAEAFDTAPPPPP</sequence>
<comment type="caution">
    <text evidence="2">The sequence shown here is derived from an EMBL/GenBank/DDBJ whole genome shotgun (WGS) entry which is preliminary data.</text>
</comment>
<name>T0ZAZ3_9ZZZZ</name>
<dbReference type="AlphaFoldDB" id="T0ZAZ3"/>
<reference evidence="2" key="1">
    <citation type="submission" date="2013-08" db="EMBL/GenBank/DDBJ databases">
        <authorList>
            <person name="Mendez C."/>
            <person name="Richter M."/>
            <person name="Ferrer M."/>
            <person name="Sanchez J."/>
        </authorList>
    </citation>
    <scope>NUCLEOTIDE SEQUENCE</scope>
</reference>
<dbReference type="InterPro" id="IPR007050">
    <property type="entry name" value="HTH_bacterioopsin"/>
</dbReference>
<evidence type="ECO:0000313" key="2">
    <source>
        <dbReference type="EMBL" id="EQD42238.1"/>
    </source>
</evidence>
<evidence type="ECO:0000259" key="1">
    <source>
        <dbReference type="Pfam" id="PF04967"/>
    </source>
</evidence>
<dbReference type="EMBL" id="AUZZ01007513">
    <property type="protein sequence ID" value="EQD42238.1"/>
    <property type="molecule type" value="Genomic_DNA"/>
</dbReference>
<dbReference type="PANTHER" id="PTHR34236:SF1">
    <property type="entry name" value="DIMETHYL SULFOXIDE REDUCTASE TRANSCRIPTIONAL ACTIVATOR"/>
    <property type="match status" value="1"/>
</dbReference>
<gene>
    <name evidence="2" type="ORF">B2A_10413</name>
</gene>
<accession>T0ZAZ3</accession>
<reference evidence="2" key="2">
    <citation type="journal article" date="2014" name="ISME J.">
        <title>Microbial stratification in low pH oxic and suboxic macroscopic growths along an acid mine drainage.</title>
        <authorList>
            <person name="Mendez-Garcia C."/>
            <person name="Mesa V."/>
            <person name="Sprenger R.R."/>
            <person name="Richter M."/>
            <person name="Diez M.S."/>
            <person name="Solano J."/>
            <person name="Bargiela R."/>
            <person name="Golyshina O.V."/>
            <person name="Manteca A."/>
            <person name="Ramos J.L."/>
            <person name="Gallego J.R."/>
            <person name="Llorente I."/>
            <person name="Martins Dos Santos V.A."/>
            <person name="Jensen O.N."/>
            <person name="Pelaez A.I."/>
            <person name="Sanchez J."/>
            <person name="Ferrer M."/>
        </authorList>
    </citation>
    <scope>NUCLEOTIDE SEQUENCE</scope>
</reference>
<feature type="domain" description="HTH bat-type" evidence="1">
    <location>
        <begin position="156"/>
        <end position="207"/>
    </location>
</feature>
<dbReference type="PANTHER" id="PTHR34236">
    <property type="entry name" value="DIMETHYL SULFOXIDE REDUCTASE TRANSCRIPTIONAL ACTIVATOR"/>
    <property type="match status" value="1"/>
</dbReference>